<dbReference type="SUPFAM" id="SSF51679">
    <property type="entry name" value="Bacterial luciferase-like"/>
    <property type="match status" value="1"/>
</dbReference>
<dbReference type="NCBIfam" id="TIGR03558">
    <property type="entry name" value="oxido_grp_1"/>
    <property type="match status" value="1"/>
</dbReference>
<name>A0A1H5U8A2_9SPHI</name>
<evidence type="ECO:0000259" key="3">
    <source>
        <dbReference type="Pfam" id="PF00296"/>
    </source>
</evidence>
<dbReference type="InterPro" id="IPR050766">
    <property type="entry name" value="Bact_Lucif_Oxidored"/>
</dbReference>
<evidence type="ECO:0000256" key="2">
    <source>
        <dbReference type="ARBA" id="ARBA00074555"/>
    </source>
</evidence>
<accession>A0A1H5U8A2</accession>
<evidence type="ECO:0000313" key="5">
    <source>
        <dbReference type="Proteomes" id="UP000236731"/>
    </source>
</evidence>
<dbReference type="InterPro" id="IPR036661">
    <property type="entry name" value="Luciferase-like_sf"/>
</dbReference>
<dbReference type="FunFam" id="3.20.20.30:FF:000002">
    <property type="entry name" value="LLM class flavin-dependent oxidoreductase"/>
    <property type="match status" value="1"/>
</dbReference>
<dbReference type="Gene3D" id="3.20.20.30">
    <property type="entry name" value="Luciferase-like domain"/>
    <property type="match status" value="1"/>
</dbReference>
<dbReference type="GO" id="GO:0005829">
    <property type="term" value="C:cytosol"/>
    <property type="evidence" value="ECO:0007669"/>
    <property type="project" value="TreeGrafter"/>
</dbReference>
<protein>
    <recommendedName>
        <fullName evidence="2">Luciferase-like monooxygenase</fullName>
    </recommendedName>
</protein>
<reference evidence="5" key="1">
    <citation type="submission" date="2016-10" db="EMBL/GenBank/DDBJ databases">
        <authorList>
            <person name="Varghese N."/>
            <person name="Submissions S."/>
        </authorList>
    </citation>
    <scope>NUCLEOTIDE SEQUENCE [LARGE SCALE GENOMIC DNA]</scope>
    <source>
        <strain evidence="5">DSM 22361</strain>
    </source>
</reference>
<dbReference type="InterPro" id="IPR019949">
    <property type="entry name" value="CmoO-like"/>
</dbReference>
<keyword evidence="5" id="KW-1185">Reference proteome</keyword>
<feature type="domain" description="Luciferase-like" evidence="3">
    <location>
        <begin position="24"/>
        <end position="300"/>
    </location>
</feature>
<dbReference type="Pfam" id="PF00296">
    <property type="entry name" value="Bac_luciferase"/>
    <property type="match status" value="1"/>
</dbReference>
<evidence type="ECO:0000256" key="1">
    <source>
        <dbReference type="ARBA" id="ARBA00007789"/>
    </source>
</evidence>
<comment type="similarity">
    <text evidence="1">To bacterial alkanal monooxygenase alpha and beta chains.</text>
</comment>
<dbReference type="AlphaFoldDB" id="A0A1H5U8A2"/>
<evidence type="ECO:0000313" key="4">
    <source>
        <dbReference type="EMBL" id="SEF71266.1"/>
    </source>
</evidence>
<dbReference type="EMBL" id="FNUT01000002">
    <property type="protein sequence ID" value="SEF71266.1"/>
    <property type="molecule type" value="Genomic_DNA"/>
</dbReference>
<dbReference type="Proteomes" id="UP000236731">
    <property type="component" value="Unassembled WGS sequence"/>
</dbReference>
<gene>
    <name evidence="4" type="ORF">SAMN05421877_102208</name>
</gene>
<dbReference type="PANTHER" id="PTHR30137:SF6">
    <property type="entry name" value="LUCIFERASE-LIKE MONOOXYGENASE"/>
    <property type="match status" value="1"/>
</dbReference>
<dbReference type="PANTHER" id="PTHR30137">
    <property type="entry name" value="LUCIFERASE-LIKE MONOOXYGENASE"/>
    <property type="match status" value="1"/>
</dbReference>
<dbReference type="GO" id="GO:0016705">
    <property type="term" value="F:oxidoreductase activity, acting on paired donors, with incorporation or reduction of molecular oxygen"/>
    <property type="evidence" value="ECO:0007669"/>
    <property type="project" value="InterPro"/>
</dbReference>
<sequence length="338" mass="37454">MYLYRMNKINYSALELATITKNKTAGDAIARATVGAQYIDELGFTRMWLAEHHNMEHIASSATSVLIGHIAGHTKNIRVGSGGIMLPNHAPLVIAEQFGTLEAIYPGRIDLGLGRAPGTDQITAMALRRNNLNTAFYFKDDVLALQQFFSKNNYTSKVRAFPGEGQDVPIWILGSSTDSAFLAAELGLPYAFAAHFAPRMLETAAEIYHAHFKPSEQLQEPYFMACVNIVAADTDEEAQHLATSLFNLFSGIVTNRRMPLAPPTERPIYEGIQEIEQAVDNMMDSTLIGTPQTIAEGLKVLIKNTKAQEIMFTNYIYDDEKRLRGFKLATEAFEIING</sequence>
<organism evidence="4 5">
    <name type="scientific">Sphingobacterium lactis</name>
    <dbReference type="NCBI Taxonomy" id="797291"/>
    <lineage>
        <taxon>Bacteria</taxon>
        <taxon>Pseudomonadati</taxon>
        <taxon>Bacteroidota</taxon>
        <taxon>Sphingobacteriia</taxon>
        <taxon>Sphingobacteriales</taxon>
        <taxon>Sphingobacteriaceae</taxon>
        <taxon>Sphingobacterium</taxon>
    </lineage>
</organism>
<dbReference type="InterPro" id="IPR011251">
    <property type="entry name" value="Luciferase-like_dom"/>
</dbReference>
<proteinExistence type="predicted"/>